<gene>
    <name evidence="1" type="ORF">H8S61_04280</name>
</gene>
<dbReference type="EMBL" id="JACOOA010000001">
    <property type="protein sequence ID" value="MBC5583409.1"/>
    <property type="molecule type" value="Genomic_DNA"/>
</dbReference>
<evidence type="ECO:0000313" key="1">
    <source>
        <dbReference type="EMBL" id="MBC5583409.1"/>
    </source>
</evidence>
<dbReference type="RefSeq" id="WP_186938047.1">
    <property type="nucleotide sequence ID" value="NZ_JACOOA010000001.1"/>
</dbReference>
<name>A0ABR7BP99_9ACTN</name>
<organism evidence="1 2">
    <name type="scientific">Eggerthella hominis</name>
    <dbReference type="NCBI Taxonomy" id="2763043"/>
    <lineage>
        <taxon>Bacteria</taxon>
        <taxon>Bacillati</taxon>
        <taxon>Actinomycetota</taxon>
        <taxon>Coriobacteriia</taxon>
        <taxon>Eggerthellales</taxon>
        <taxon>Eggerthellaceae</taxon>
        <taxon>Eggerthella</taxon>
    </lineage>
</organism>
<dbReference type="Proteomes" id="UP000622448">
    <property type="component" value="Unassembled WGS sequence"/>
</dbReference>
<proteinExistence type="predicted"/>
<protein>
    <submittedName>
        <fullName evidence="1">DGQHR domain-containing protein</fullName>
    </submittedName>
</protein>
<comment type="caution">
    <text evidence="1">The sequence shown here is derived from an EMBL/GenBank/DDBJ whole genome shotgun (WGS) entry which is preliminary data.</text>
</comment>
<evidence type="ECO:0000313" key="2">
    <source>
        <dbReference type="Proteomes" id="UP000622448"/>
    </source>
</evidence>
<accession>A0ABR7BP99</accession>
<keyword evidence="2" id="KW-1185">Reference proteome</keyword>
<dbReference type="CDD" id="cd16413">
    <property type="entry name" value="DGQHR_domain"/>
    <property type="match status" value="1"/>
</dbReference>
<reference evidence="1 2" key="1">
    <citation type="submission" date="2020-08" db="EMBL/GenBank/DDBJ databases">
        <title>Genome public.</title>
        <authorList>
            <person name="Liu C."/>
            <person name="Sun Q."/>
        </authorList>
    </citation>
    <scope>NUCLEOTIDE SEQUENCE [LARGE SCALE GENOMIC DNA]</scope>
    <source>
        <strain evidence="1 2">NSJ-70</strain>
    </source>
</reference>
<sequence>MDDQKYLLSMESDPNALAKESRWRKKTTEEISVYKRDLEQYLKKGYVIAREMTRKSIVKREWPHKKQLANRVWLLFYKLGYSELSTGYDFEVVDETKDGRSIYRDIDVLAKDDETAVVTVCKSSEIPIKESLTKDIDDYSNAKSIISHCINKQYQNACKPKIIWLIVTHNIIWSELDRQYARKNNLHVITEKELRYYLQVAEHLKSAARYQILAEFLKDQKIPALENVTVPAIRGKLGGHLYYSFVSTPEQLLKISFVNHRSLNDPEGAPSYQRLISKTRLRDVSKFIQSGGYFPTNILINFTKKCRFDRISQNEDAGITFGNLYLPSQYRSAWIIDGQHRLYGYAPLDKSFLKQNIMVIAFEELDKTEEANLFVTINHEQKSVSKTLLDELEGELKWGSDKPNERIGAICSRLISLLNEDMGEPFYRKVTQQGIPPSDETCLTIPELKNGLKRSGLIGSVDGSTKEYIKGALSGETDSETLQRAREALNSFFDIIRSSNPALWDAGRKGILCTNISLQGYLLLLNSLIQHTSLLTQTDPLELDPLNIVLGITEYLYPVRNWLSNASIETMNGTFKVQYGSGGPKEYYFRLCQIVNKTHPNFNPEEYQKWINERSIERVEKADRQIKELNIAVQKTIFDQLKEIYGTENNAYWRKGVQDKGIKKNAYTKSLEEEDQHLPLENYLEFIEYKKIVEQKDNWPVFKNIFDIPEPHEKGRAKNLKWMEKINELRRIQAHPTENRSYKMEDYDYLDYIHDTFVKRVSISLNEA</sequence>
<dbReference type="NCBIfam" id="TIGR03187">
    <property type="entry name" value="DGQHR"/>
    <property type="match status" value="1"/>
</dbReference>
<dbReference type="InterPro" id="IPR017601">
    <property type="entry name" value="DGQHR-contain_dom"/>
</dbReference>